<comment type="caution">
    <text evidence="1">The sequence shown here is derived from an EMBL/GenBank/DDBJ whole genome shotgun (WGS) entry which is preliminary data.</text>
</comment>
<organism evidence="1 2">
    <name type="scientific">Dendronalium phyllosphericum CENA369</name>
    <dbReference type="NCBI Taxonomy" id="1725256"/>
    <lineage>
        <taxon>Bacteria</taxon>
        <taxon>Bacillati</taxon>
        <taxon>Cyanobacteriota</taxon>
        <taxon>Cyanophyceae</taxon>
        <taxon>Nostocales</taxon>
        <taxon>Nostocaceae</taxon>
        <taxon>Dendronalium</taxon>
        <taxon>Dendronalium phyllosphericum</taxon>
    </lineage>
</organism>
<accession>A0A8J7HZD8</accession>
<dbReference type="Proteomes" id="UP000662314">
    <property type="component" value="Unassembled WGS sequence"/>
</dbReference>
<name>A0A8J7HZD8_9NOST</name>
<protein>
    <submittedName>
        <fullName evidence="1">Uncharacterized protein</fullName>
    </submittedName>
</protein>
<proteinExistence type="predicted"/>
<reference evidence="1 2" key="1">
    <citation type="journal article" date="2021" name="Int. J. Syst. Evol. Microbiol.">
        <title>Amazonocrinis nigriterrae gen. nov., sp. nov., Atlanticothrix silvestris gen. nov., sp. nov. and Dendronalium phyllosphericum gen. nov., sp. nov., nostocacean cyanobacteria from Brazilian environments.</title>
        <authorList>
            <person name="Alvarenga D.O."/>
            <person name="Andreote A.P.D."/>
            <person name="Branco L.H.Z."/>
            <person name="Delbaje E."/>
            <person name="Cruz R.B."/>
            <person name="Varani A.M."/>
            <person name="Fiore M.F."/>
        </authorList>
    </citation>
    <scope>NUCLEOTIDE SEQUENCE [LARGE SCALE GENOMIC DNA]</scope>
    <source>
        <strain evidence="1 2">CENA369</strain>
    </source>
</reference>
<dbReference type="RefSeq" id="WP_214431876.1">
    <property type="nucleotide sequence ID" value="NZ_CAWPUQ010000119.1"/>
</dbReference>
<gene>
    <name evidence="1" type="ORF">I8752_08540</name>
</gene>
<keyword evidence="2" id="KW-1185">Reference proteome</keyword>
<sequence length="48" mass="5217">MLDFTWSGSDECDPASSSGWLKLKDENTLGGKIKLHGGDSSMFLARRA</sequence>
<evidence type="ECO:0000313" key="2">
    <source>
        <dbReference type="Proteomes" id="UP000662314"/>
    </source>
</evidence>
<dbReference type="EMBL" id="JAECZA010000023">
    <property type="protein sequence ID" value="MBH8573061.1"/>
    <property type="molecule type" value="Genomic_DNA"/>
</dbReference>
<evidence type="ECO:0000313" key="1">
    <source>
        <dbReference type="EMBL" id="MBH8573061.1"/>
    </source>
</evidence>
<dbReference type="AlphaFoldDB" id="A0A8J7HZD8"/>